<reference evidence="4" key="3">
    <citation type="journal article" date="2014" name="Nature">
        <title>Elephant shark genome provides unique insights into gnathostome evolution.</title>
        <authorList>
            <consortium name="International Elephant Shark Genome Sequencing Consortium"/>
            <person name="Venkatesh B."/>
            <person name="Lee A.P."/>
            <person name="Ravi V."/>
            <person name="Maurya A.K."/>
            <person name="Lian M.M."/>
            <person name="Swann J.B."/>
            <person name="Ohta Y."/>
            <person name="Flajnik M.F."/>
            <person name="Sutoh Y."/>
            <person name="Kasahara M."/>
            <person name="Hoon S."/>
            <person name="Gangu V."/>
            <person name="Roy S.W."/>
            <person name="Irimia M."/>
            <person name="Korzh V."/>
            <person name="Kondrychyn I."/>
            <person name="Lim Z.W."/>
            <person name="Tay B.H."/>
            <person name="Tohari S."/>
            <person name="Kong K.W."/>
            <person name="Ho S."/>
            <person name="Lorente-Galdos B."/>
            <person name="Quilez J."/>
            <person name="Marques-Bonet T."/>
            <person name="Raney B.J."/>
            <person name="Ingham P.W."/>
            <person name="Tay A."/>
            <person name="Hillier L.W."/>
            <person name="Minx P."/>
            <person name="Boehm T."/>
            <person name="Wilson R.K."/>
            <person name="Brenner S."/>
            <person name="Warren W.C."/>
        </authorList>
    </citation>
    <scope>NUCLEOTIDE SEQUENCE [LARGE SCALE GENOMIC DNA]</scope>
</reference>
<dbReference type="InterPro" id="IPR050380">
    <property type="entry name" value="Immune_Resp_Modulators"/>
</dbReference>
<dbReference type="InterPro" id="IPR003597">
    <property type="entry name" value="Ig_C1-set"/>
</dbReference>
<dbReference type="PROSITE" id="PS50835">
    <property type="entry name" value="IG_LIKE"/>
    <property type="match status" value="1"/>
</dbReference>
<dbReference type="InParanoid" id="A0A4W3IRD5"/>
<dbReference type="PANTHER" id="PTHR23411">
    <property type="entry name" value="TAPASIN"/>
    <property type="match status" value="1"/>
</dbReference>
<reference evidence="4" key="1">
    <citation type="journal article" date="2006" name="Science">
        <title>Ancient noncoding elements conserved in the human genome.</title>
        <authorList>
            <person name="Venkatesh B."/>
            <person name="Kirkness E.F."/>
            <person name="Loh Y.H."/>
            <person name="Halpern A.L."/>
            <person name="Lee A.P."/>
            <person name="Johnson J."/>
            <person name="Dandona N."/>
            <person name="Viswanathan L.D."/>
            <person name="Tay A."/>
            <person name="Venter J.C."/>
            <person name="Strausberg R.L."/>
            <person name="Brenner S."/>
        </authorList>
    </citation>
    <scope>NUCLEOTIDE SEQUENCE [LARGE SCALE GENOMIC DNA]</scope>
</reference>
<dbReference type="SMART" id="SM00407">
    <property type="entry name" value="IGc1"/>
    <property type="match status" value="1"/>
</dbReference>
<dbReference type="AlphaFoldDB" id="A0A4W3IRD5"/>
<sequence length="134" mass="15230">KFFIVSYSVFCESLPPIPLKISYKERRGDSSVFLTLVCETAAFYPKNLTFTWSKNGTEITTGIHTTERQNTEGLFEASSSVEETQSVQNGTVYICRVSHISLQTPGIRNYTIYKFGCTWEPLIDVYIYSCLPTK</sequence>
<dbReference type="CDD" id="cd00098">
    <property type="entry name" value="IgC1"/>
    <property type="match status" value="1"/>
</dbReference>
<reference evidence="3" key="4">
    <citation type="submission" date="2025-08" db="UniProtKB">
        <authorList>
            <consortium name="Ensembl"/>
        </authorList>
    </citation>
    <scope>IDENTIFICATION</scope>
</reference>
<reference evidence="3" key="5">
    <citation type="submission" date="2025-09" db="UniProtKB">
        <authorList>
            <consortium name="Ensembl"/>
        </authorList>
    </citation>
    <scope>IDENTIFICATION</scope>
</reference>
<evidence type="ECO:0000259" key="2">
    <source>
        <dbReference type="PROSITE" id="PS50835"/>
    </source>
</evidence>
<dbReference type="Gene3D" id="2.60.40.10">
    <property type="entry name" value="Immunoglobulins"/>
    <property type="match status" value="1"/>
</dbReference>
<dbReference type="OMA" id="ERQNTEG"/>
<reference evidence="4" key="2">
    <citation type="journal article" date="2007" name="PLoS Biol.">
        <title>Survey sequencing and comparative analysis of the elephant shark (Callorhinchus milii) genome.</title>
        <authorList>
            <person name="Venkatesh B."/>
            <person name="Kirkness E.F."/>
            <person name="Loh Y.H."/>
            <person name="Halpern A.L."/>
            <person name="Lee A.P."/>
            <person name="Johnson J."/>
            <person name="Dandona N."/>
            <person name="Viswanathan L.D."/>
            <person name="Tay A."/>
            <person name="Venter J.C."/>
            <person name="Strausberg R.L."/>
            <person name="Brenner S."/>
        </authorList>
    </citation>
    <scope>NUCLEOTIDE SEQUENCE [LARGE SCALE GENOMIC DNA]</scope>
</reference>
<organism evidence="3 4">
    <name type="scientific">Callorhinchus milii</name>
    <name type="common">Ghost shark</name>
    <dbReference type="NCBI Taxonomy" id="7868"/>
    <lineage>
        <taxon>Eukaryota</taxon>
        <taxon>Metazoa</taxon>
        <taxon>Chordata</taxon>
        <taxon>Craniata</taxon>
        <taxon>Vertebrata</taxon>
        <taxon>Chondrichthyes</taxon>
        <taxon>Holocephali</taxon>
        <taxon>Chimaeriformes</taxon>
        <taxon>Callorhinchidae</taxon>
        <taxon>Callorhinchus</taxon>
    </lineage>
</organism>
<keyword evidence="4" id="KW-1185">Reference proteome</keyword>
<evidence type="ECO:0000313" key="3">
    <source>
        <dbReference type="Ensembl" id="ENSCMIP00000033019.1"/>
    </source>
</evidence>
<dbReference type="PROSITE" id="PS00290">
    <property type="entry name" value="IG_MHC"/>
    <property type="match status" value="1"/>
</dbReference>
<dbReference type="Ensembl" id="ENSCMIT00000033524.1">
    <property type="protein sequence ID" value="ENSCMIP00000033019.1"/>
    <property type="gene ID" value="ENSCMIG00000014118.1"/>
</dbReference>
<dbReference type="Proteomes" id="UP000314986">
    <property type="component" value="Unassembled WGS sequence"/>
</dbReference>
<keyword evidence="1" id="KW-0325">Glycoprotein</keyword>
<proteinExistence type="predicted"/>
<dbReference type="FunCoup" id="A0A4W3IRD5">
    <property type="interactions" value="4"/>
</dbReference>
<name>A0A4W3IRD5_CALMI</name>
<accession>A0A4W3IRD5</accession>
<dbReference type="Pfam" id="PF07654">
    <property type="entry name" value="C1-set"/>
    <property type="match status" value="1"/>
</dbReference>
<protein>
    <recommendedName>
        <fullName evidence="2">Ig-like domain-containing protein</fullName>
    </recommendedName>
</protein>
<dbReference type="InterPro" id="IPR036179">
    <property type="entry name" value="Ig-like_dom_sf"/>
</dbReference>
<dbReference type="SUPFAM" id="SSF48726">
    <property type="entry name" value="Immunoglobulin"/>
    <property type="match status" value="1"/>
</dbReference>
<dbReference type="GeneTree" id="ENSGT00970000196760"/>
<dbReference type="InterPro" id="IPR003006">
    <property type="entry name" value="Ig/MHC_CS"/>
</dbReference>
<dbReference type="InterPro" id="IPR007110">
    <property type="entry name" value="Ig-like_dom"/>
</dbReference>
<dbReference type="InterPro" id="IPR013783">
    <property type="entry name" value="Ig-like_fold"/>
</dbReference>
<evidence type="ECO:0000313" key="4">
    <source>
        <dbReference type="Proteomes" id="UP000314986"/>
    </source>
</evidence>
<evidence type="ECO:0000256" key="1">
    <source>
        <dbReference type="ARBA" id="ARBA00023180"/>
    </source>
</evidence>
<feature type="domain" description="Ig-like" evidence="2">
    <location>
        <begin position="15"/>
        <end position="111"/>
    </location>
</feature>